<evidence type="ECO:0000256" key="2">
    <source>
        <dbReference type="ARBA" id="ARBA00022475"/>
    </source>
</evidence>
<sequence>MKKRLAKSQKNKMLTGTLAGIAEYYDIDPTIVRVLYIFISIVLVGAPILLYILLMLIIPKADTKKDHGQNYKKQSKKSRKQAKASEEDVWSDF</sequence>
<reference evidence="9 11" key="1">
    <citation type="submission" date="2013-02" db="EMBL/GenBank/DDBJ databases">
        <title>The Genome Sequence of Enterococcus gilvus ATCC BAA-350.</title>
        <authorList>
            <consortium name="The Broad Institute Genome Sequencing Platform"/>
            <consortium name="The Broad Institute Genome Sequencing Center for Infectious Disease"/>
            <person name="Earl A.M."/>
            <person name="Gilmore M.S."/>
            <person name="Lebreton F."/>
            <person name="Walker B."/>
            <person name="Young S.K."/>
            <person name="Zeng Q."/>
            <person name="Gargeya S."/>
            <person name="Fitzgerald M."/>
            <person name="Haas B."/>
            <person name="Abouelleil A."/>
            <person name="Alvarado L."/>
            <person name="Arachchi H.M."/>
            <person name="Berlin A.M."/>
            <person name="Chapman S.B."/>
            <person name="Dewar J."/>
            <person name="Goldberg J."/>
            <person name="Griggs A."/>
            <person name="Gujja S."/>
            <person name="Hansen M."/>
            <person name="Howarth C."/>
            <person name="Imamovic A."/>
            <person name="Larimer J."/>
            <person name="McCowan C."/>
            <person name="Murphy C."/>
            <person name="Neiman D."/>
            <person name="Pearson M."/>
            <person name="Priest M."/>
            <person name="Roberts A."/>
            <person name="Saif S."/>
            <person name="Shea T."/>
            <person name="Sisk P."/>
            <person name="Sykes S."/>
            <person name="Wortman J."/>
            <person name="Nusbaum C."/>
            <person name="Birren B."/>
        </authorList>
    </citation>
    <scope>NUCLEOTIDE SEQUENCE [LARGE SCALE GENOMIC DNA]</scope>
    <source>
        <strain evidence="9 11">ATCC BAA-350</strain>
    </source>
</reference>
<proteinExistence type="predicted"/>
<evidence type="ECO:0000313" key="9">
    <source>
        <dbReference type="EMBL" id="EOI58570.1"/>
    </source>
</evidence>
<evidence type="ECO:0000256" key="1">
    <source>
        <dbReference type="ARBA" id="ARBA00004162"/>
    </source>
</evidence>
<dbReference type="InterPro" id="IPR007168">
    <property type="entry name" value="Phageshock_PspC_N"/>
</dbReference>
<dbReference type="eggNOG" id="COG1983">
    <property type="taxonomic scope" value="Bacteria"/>
</dbReference>
<comment type="subcellular location">
    <subcellularLocation>
        <location evidence="1">Cell membrane</location>
        <topology evidence="1">Single-pass membrane protein</topology>
    </subcellularLocation>
</comment>
<evidence type="ECO:0000256" key="7">
    <source>
        <dbReference type="SAM" id="Phobius"/>
    </source>
</evidence>
<evidence type="ECO:0000259" key="8">
    <source>
        <dbReference type="Pfam" id="PF04024"/>
    </source>
</evidence>
<protein>
    <recommendedName>
        <fullName evidence="8">Phage shock protein PspC N-terminal domain-containing protein</fullName>
    </recommendedName>
</protein>
<evidence type="ECO:0000313" key="10">
    <source>
        <dbReference type="EMBL" id="EOW79578.1"/>
    </source>
</evidence>
<dbReference type="Proteomes" id="UP000014160">
    <property type="component" value="Unassembled WGS sequence"/>
</dbReference>
<comment type="caution">
    <text evidence="9">The sequence shown here is derived from an EMBL/GenBank/DDBJ whole genome shotgun (WGS) entry which is preliminary data.</text>
</comment>
<gene>
    <name evidence="10" type="ORF">I592_03718</name>
    <name evidence="9" type="ORF">UKC_00643</name>
</gene>
<feature type="compositionally biased region" description="Basic residues" evidence="6">
    <location>
        <begin position="73"/>
        <end position="82"/>
    </location>
</feature>
<feature type="transmembrane region" description="Helical" evidence="7">
    <location>
        <begin position="34"/>
        <end position="58"/>
    </location>
</feature>
<evidence type="ECO:0000256" key="4">
    <source>
        <dbReference type="ARBA" id="ARBA00022989"/>
    </source>
</evidence>
<dbReference type="EMBL" id="AJDQ01000003">
    <property type="protein sequence ID" value="EOI58570.1"/>
    <property type="molecule type" value="Genomic_DNA"/>
</dbReference>
<dbReference type="InterPro" id="IPR052027">
    <property type="entry name" value="PspC"/>
</dbReference>
<dbReference type="PANTHER" id="PTHR33885">
    <property type="entry name" value="PHAGE SHOCK PROTEIN C"/>
    <property type="match status" value="1"/>
</dbReference>
<dbReference type="OrthoDB" id="9815286at2"/>
<accession>R2VKZ2</accession>
<feature type="region of interest" description="Disordered" evidence="6">
    <location>
        <begin position="64"/>
        <end position="93"/>
    </location>
</feature>
<dbReference type="GO" id="GO:0005886">
    <property type="term" value="C:plasma membrane"/>
    <property type="evidence" value="ECO:0007669"/>
    <property type="project" value="UniProtKB-SubCell"/>
</dbReference>
<keyword evidence="4 7" id="KW-1133">Transmembrane helix</keyword>
<evidence type="ECO:0000313" key="12">
    <source>
        <dbReference type="Proteomes" id="UP000014160"/>
    </source>
</evidence>
<dbReference type="EMBL" id="ASWH01000002">
    <property type="protein sequence ID" value="EOW79578.1"/>
    <property type="molecule type" value="Genomic_DNA"/>
</dbReference>
<keyword evidence="5 7" id="KW-0472">Membrane</keyword>
<evidence type="ECO:0000313" key="11">
    <source>
        <dbReference type="Proteomes" id="UP000013750"/>
    </source>
</evidence>
<keyword evidence="3 7" id="KW-0812">Transmembrane</keyword>
<dbReference type="RefSeq" id="WP_010779092.1">
    <property type="nucleotide sequence ID" value="NZ_ASWH01000002.1"/>
</dbReference>
<dbReference type="Proteomes" id="UP000013750">
    <property type="component" value="Unassembled WGS sequence"/>
</dbReference>
<dbReference type="PANTHER" id="PTHR33885:SF3">
    <property type="entry name" value="PHAGE SHOCK PROTEIN C"/>
    <property type="match status" value="1"/>
</dbReference>
<keyword evidence="12" id="KW-1185">Reference proteome</keyword>
<feature type="domain" description="Phage shock protein PspC N-terminal" evidence="8">
    <location>
        <begin position="3"/>
        <end position="61"/>
    </location>
</feature>
<evidence type="ECO:0000256" key="5">
    <source>
        <dbReference type="ARBA" id="ARBA00023136"/>
    </source>
</evidence>
<dbReference type="Pfam" id="PF04024">
    <property type="entry name" value="PspC"/>
    <property type="match status" value="1"/>
</dbReference>
<dbReference type="AlphaFoldDB" id="R2VKZ2"/>
<evidence type="ECO:0000256" key="3">
    <source>
        <dbReference type="ARBA" id="ARBA00022692"/>
    </source>
</evidence>
<evidence type="ECO:0000256" key="6">
    <source>
        <dbReference type="SAM" id="MobiDB-lite"/>
    </source>
</evidence>
<dbReference type="PATRIC" id="fig|1158614.3.peg.663"/>
<organism evidence="9 11">
    <name type="scientific">Enterococcus gilvus ATCC BAA-350</name>
    <dbReference type="NCBI Taxonomy" id="1158614"/>
    <lineage>
        <taxon>Bacteria</taxon>
        <taxon>Bacillati</taxon>
        <taxon>Bacillota</taxon>
        <taxon>Bacilli</taxon>
        <taxon>Lactobacillales</taxon>
        <taxon>Enterococcaceae</taxon>
        <taxon>Enterococcus</taxon>
    </lineage>
</organism>
<dbReference type="HOGENOM" id="CLU_143433_0_1_9"/>
<keyword evidence="2" id="KW-1003">Cell membrane</keyword>
<reference evidence="10 12" key="2">
    <citation type="submission" date="2013-03" db="EMBL/GenBank/DDBJ databases">
        <title>The Genome Sequence of Enterococcus gilvus ATCC BAA-350 (PacBio/Illumina hybrid assembly).</title>
        <authorList>
            <consortium name="The Broad Institute Genomics Platform"/>
            <consortium name="The Broad Institute Genome Sequencing Center for Infectious Disease"/>
            <person name="Earl A."/>
            <person name="Russ C."/>
            <person name="Gilmore M."/>
            <person name="Surin D."/>
            <person name="Walker B."/>
            <person name="Young S."/>
            <person name="Zeng Q."/>
            <person name="Gargeya S."/>
            <person name="Fitzgerald M."/>
            <person name="Haas B."/>
            <person name="Abouelleil A."/>
            <person name="Allen A.W."/>
            <person name="Alvarado L."/>
            <person name="Arachchi H.M."/>
            <person name="Berlin A.M."/>
            <person name="Chapman S.B."/>
            <person name="Gainer-Dewar J."/>
            <person name="Goldberg J."/>
            <person name="Griggs A."/>
            <person name="Gujja S."/>
            <person name="Hansen M."/>
            <person name="Howarth C."/>
            <person name="Imamovic A."/>
            <person name="Ireland A."/>
            <person name="Larimer J."/>
            <person name="McCowan C."/>
            <person name="Murphy C."/>
            <person name="Pearson M."/>
            <person name="Poon T.W."/>
            <person name="Priest M."/>
            <person name="Roberts A."/>
            <person name="Saif S."/>
            <person name="Shea T."/>
            <person name="Sisk P."/>
            <person name="Sykes S."/>
            <person name="Wortman J."/>
            <person name="Nusbaum C."/>
            <person name="Birren B."/>
        </authorList>
    </citation>
    <scope>NUCLEOTIDE SEQUENCE [LARGE SCALE GENOMIC DNA]</scope>
    <source>
        <strain evidence="10 12">ATCC BAA-350</strain>
    </source>
</reference>
<name>R2VKZ2_9ENTE</name>